<dbReference type="AlphaFoldDB" id="A0A1G6WH86"/>
<dbReference type="Proteomes" id="UP000198949">
    <property type="component" value="Unassembled WGS sequence"/>
</dbReference>
<evidence type="ECO:0000313" key="2">
    <source>
        <dbReference type="EMBL" id="SDD65158.1"/>
    </source>
</evidence>
<protein>
    <recommendedName>
        <fullName evidence="4">Lipoprotein</fullName>
    </recommendedName>
</protein>
<reference evidence="3" key="1">
    <citation type="submission" date="2016-10" db="EMBL/GenBank/DDBJ databases">
        <authorList>
            <person name="Varghese N."/>
            <person name="Submissions S."/>
        </authorList>
    </citation>
    <scope>NUCLEOTIDE SEQUENCE [LARGE SCALE GENOMIC DNA]</scope>
    <source>
        <strain evidence="3">CGMCC 4.3516</strain>
    </source>
</reference>
<gene>
    <name evidence="2" type="ORF">SAMN05216270_10638</name>
</gene>
<dbReference type="STRING" id="58114.SAMN05216270_10638"/>
<keyword evidence="1" id="KW-0732">Signal</keyword>
<dbReference type="OrthoDB" id="5186252at2"/>
<sequence>MTSRTAQRLAGAIAAPALGLALVACGDGGNDTSGGSGDADNQAAAQLSPQEAVLASVEGLNDSSYKMESTMTVNGLDYLVSSGTYAGENSQASADILMSALMEASGEQLTPEEAEMMGSMFGDMHTETVVIDKVLYMQMSGGMFDAMAEDFGENAWFTMDLTEDAALSDIYSQYGGMDLGEQTELILTDLTDVEETADGTFTGTLDADSEAMTALSGASGAEASALVDGTEVTVTLDGDGLLQTMVMSLPEYQGMTMEMTSEIVEIGGDYTITAPDTDNLHDFEEFGAALGGGM</sequence>
<accession>A0A1G6WH86</accession>
<proteinExistence type="predicted"/>
<dbReference type="EMBL" id="FNAD01000006">
    <property type="protein sequence ID" value="SDD65158.1"/>
    <property type="molecule type" value="Genomic_DNA"/>
</dbReference>
<evidence type="ECO:0008006" key="4">
    <source>
        <dbReference type="Google" id="ProtNLM"/>
    </source>
</evidence>
<dbReference type="RefSeq" id="WP_091034112.1">
    <property type="nucleotide sequence ID" value="NZ_FNAD01000006.1"/>
</dbReference>
<keyword evidence="3" id="KW-1185">Reference proteome</keyword>
<feature type="signal peptide" evidence="1">
    <location>
        <begin position="1"/>
        <end position="26"/>
    </location>
</feature>
<name>A0A1G6WH86_9ACTN</name>
<organism evidence="2 3">
    <name type="scientific">Glycomyces harbinensis</name>
    <dbReference type="NCBI Taxonomy" id="58114"/>
    <lineage>
        <taxon>Bacteria</taxon>
        <taxon>Bacillati</taxon>
        <taxon>Actinomycetota</taxon>
        <taxon>Actinomycetes</taxon>
        <taxon>Glycomycetales</taxon>
        <taxon>Glycomycetaceae</taxon>
        <taxon>Glycomyces</taxon>
    </lineage>
</organism>
<feature type="chain" id="PRO_5011437752" description="Lipoprotein" evidence="1">
    <location>
        <begin position="27"/>
        <end position="294"/>
    </location>
</feature>
<evidence type="ECO:0000313" key="3">
    <source>
        <dbReference type="Proteomes" id="UP000198949"/>
    </source>
</evidence>
<dbReference type="Gene3D" id="2.50.20.20">
    <property type="match status" value="1"/>
</dbReference>
<evidence type="ECO:0000256" key="1">
    <source>
        <dbReference type="SAM" id="SignalP"/>
    </source>
</evidence>
<dbReference type="PROSITE" id="PS51257">
    <property type="entry name" value="PROKAR_LIPOPROTEIN"/>
    <property type="match status" value="1"/>
</dbReference>